<sequence>MIVNQTVSCLAMPSFLSKVFGRKKADDKDRRSSKRASNGSLLEGKFEAVSATPSPSATHFIEAAQAREQERRERENQKARQKDNGFTLFHTRSRPTSPPPPTQKKPSDVPHLSLNLPKPKEERSRALGVVFEADPEALTLLDDVVIGERRLTPLETLVLVRACSQVIVERGLETLGIMHPHWYSASPEVQRKLISLYILSLAPKSPITTLSPTSAASVSAFESELSYARSPYDVAAVLRWGLRHLKLEADAFGKDASDWAWYDAFAQAEQSASYPLRAFSQSLVPQLPPAHSELLFATLDVISSLAAHSESNGISGSKLSKFLGIWLLTGRRASEADDWKAFYDRWERAGRILEHLFLSRISQGSSLSDDGLLCRPRFSTRHYDALYVRLETEYTGPVKPKSYPLRIIAEAFKSKGPEDGELVSVWDTIKKASRETSEGGDVEAMDSFPVFSHVFSDETIRLLSLIPADGPDKGPTFSILTPTIGSSPSHRRSFTLPDSPSQPTTSQNGHGNASSSGHGGPPSSTPAATGTGTAPTTASPETPADWLQFTSIGFIETPGPRDLASTLWDTDVEKTTPPDALSRKSSKKRRSFDRSRRSSVDNPSPLTPSSVPPSPPPPATKTVVLARIKLDEAFVDFWSDALLDPISSDWPRFVVCQLKPMDGLQGPSDSNPVSWIVIEQTFARPPPLATQSQTDLAFSNTARRAATASPRPSITKTESAPTRVSLTLNATKKRFSFFSGSESKVTAKKKASKSPKVGEMGDIVREEEEKDKEEMPSAIGNGERPSSVQKAEKADLGISGAEAAAGAAAVATVAVGAAVAVKVAEDGKAEEPFTPIAAPTVQESTVPVPPTSETTKPASSSEPIIQEATTAASVAVTPAPEDKAEPAVSTSAEQARVAEETVAVKEVTAAAEEAYVVPPQEPGVHAVAPEPEPETVNSVNVKEPKVAALPAEPAAIASEPEAVETAVKEEVVAPPVEVPIVPGQATLPSASKAEPEVQLVSEEPRLVIVDAPVADISTSVAAAEPLVRPEISAPAVAPTPAPEASAPATEHTAPETEGPAAAVLETPILAKTVPASEEIAVPDASAPVVENLPPILEDISATGVTASALEAVPTAEQSAPIVEDAPALEGPAPVAEAAVPAVPVPANEEASTAEEALPVEDAPVPASPVEESSVPEETTVQEFAVVPEESSVVEESSAPIAEKSTAIEPEAQTASEMQENADVAQNGHADRVVADEPAASSAGKTLENTESLVEEPDQADDAHATQETTHAEEPSASSGPVTVPGPTTAEIEASHMSEEPKTEESRTSESVAEAVPEAKSIPAEPESVTPNSVAQDEKPIIEAEA</sequence>
<dbReference type="InterPro" id="IPR008936">
    <property type="entry name" value="Rho_GTPase_activation_prot"/>
</dbReference>
<feature type="region of interest" description="Disordered" evidence="1">
    <location>
        <begin position="1033"/>
        <end position="1059"/>
    </location>
</feature>
<feature type="compositionally biased region" description="Basic and acidic residues" evidence="1">
    <location>
        <begin position="1260"/>
        <end position="1273"/>
    </location>
</feature>
<evidence type="ECO:0000259" key="2">
    <source>
        <dbReference type="Pfam" id="PF08101"/>
    </source>
</evidence>
<evidence type="ECO:0000313" key="3">
    <source>
        <dbReference type="EMBL" id="THH15871.1"/>
    </source>
</evidence>
<feature type="compositionally biased region" description="Low complexity" evidence="1">
    <location>
        <begin position="1162"/>
        <end position="1199"/>
    </location>
</feature>
<accession>A0A4S4LVY6</accession>
<name>A0A4S4LVY6_9AGAM</name>
<feature type="region of interest" description="Disordered" evidence="1">
    <location>
        <begin position="833"/>
        <end position="863"/>
    </location>
</feature>
<feature type="compositionally biased region" description="Polar residues" evidence="1">
    <location>
        <begin position="1242"/>
        <end position="1251"/>
    </location>
</feature>
<feature type="region of interest" description="Disordered" evidence="1">
    <location>
        <begin position="1145"/>
        <end position="1345"/>
    </location>
</feature>
<proteinExistence type="predicted"/>
<keyword evidence="4" id="KW-1185">Reference proteome</keyword>
<feature type="region of interest" description="Disordered" evidence="1">
    <location>
        <begin position="21"/>
        <end position="118"/>
    </location>
</feature>
<dbReference type="EMBL" id="SGPL01000186">
    <property type="protein sequence ID" value="THH15871.1"/>
    <property type="molecule type" value="Genomic_DNA"/>
</dbReference>
<feature type="compositionally biased region" description="Basic and acidic residues" evidence="1">
    <location>
        <begin position="1292"/>
        <end position="1307"/>
    </location>
</feature>
<dbReference type="PANTHER" id="PTHR28093">
    <property type="entry name" value="MORPHOGENESIS-RELATED PROTEIN MSB1"/>
    <property type="match status" value="1"/>
</dbReference>
<dbReference type="Proteomes" id="UP000310158">
    <property type="component" value="Unassembled WGS sequence"/>
</dbReference>
<comment type="caution">
    <text evidence="3">The sequence shown here is derived from an EMBL/GenBank/DDBJ whole genome shotgun (WGS) entry which is preliminary data.</text>
</comment>
<feature type="compositionally biased region" description="Polar residues" evidence="1">
    <location>
        <begin position="478"/>
        <end position="488"/>
    </location>
</feature>
<dbReference type="InterPro" id="IPR012965">
    <property type="entry name" value="Msb1/Mug8_dom"/>
</dbReference>
<evidence type="ECO:0000256" key="1">
    <source>
        <dbReference type="SAM" id="MobiDB-lite"/>
    </source>
</evidence>
<protein>
    <recommendedName>
        <fullName evidence="2">Meiotically up-regulated protein Msb1/Mug8 domain-containing protein</fullName>
    </recommendedName>
</protein>
<feature type="region of interest" description="Disordered" evidence="1">
    <location>
        <begin position="747"/>
        <end position="793"/>
    </location>
</feature>
<gene>
    <name evidence="3" type="ORF">EW146_g4675</name>
</gene>
<reference evidence="3 4" key="1">
    <citation type="submission" date="2019-02" db="EMBL/GenBank/DDBJ databases">
        <title>Genome sequencing of the rare red list fungi Bondarzewia mesenterica.</title>
        <authorList>
            <person name="Buettner E."/>
            <person name="Kellner H."/>
        </authorList>
    </citation>
    <scope>NUCLEOTIDE SEQUENCE [LARGE SCALE GENOMIC DNA]</scope>
    <source>
        <strain evidence="3 4">DSM 108281</strain>
    </source>
</reference>
<evidence type="ECO:0000313" key="4">
    <source>
        <dbReference type="Proteomes" id="UP000310158"/>
    </source>
</evidence>
<feature type="region of interest" description="Disordered" evidence="1">
    <location>
        <begin position="568"/>
        <end position="618"/>
    </location>
</feature>
<dbReference type="Gene3D" id="1.10.555.10">
    <property type="entry name" value="Rho GTPase activation protein"/>
    <property type="match status" value="1"/>
</dbReference>
<feature type="compositionally biased region" description="Low complexity" evidence="1">
    <location>
        <begin position="843"/>
        <end position="857"/>
    </location>
</feature>
<feature type="region of interest" description="Disordered" evidence="1">
    <location>
        <begin position="474"/>
        <end position="543"/>
    </location>
</feature>
<dbReference type="Pfam" id="PF08101">
    <property type="entry name" value="Msb1-Mug8_dom"/>
    <property type="match status" value="1"/>
</dbReference>
<dbReference type="PANTHER" id="PTHR28093:SF1">
    <property type="entry name" value="MORPHOGENESIS-RELATED PROTEIN MSB1"/>
    <property type="match status" value="1"/>
</dbReference>
<feature type="compositionally biased region" description="Low complexity" evidence="1">
    <location>
        <begin position="508"/>
        <end position="543"/>
    </location>
</feature>
<dbReference type="OrthoDB" id="3362494at2759"/>
<feature type="compositionally biased region" description="Basic and acidic residues" evidence="1">
    <location>
        <begin position="1335"/>
        <end position="1345"/>
    </location>
</feature>
<organism evidence="3 4">
    <name type="scientific">Bondarzewia mesenterica</name>
    <dbReference type="NCBI Taxonomy" id="1095465"/>
    <lineage>
        <taxon>Eukaryota</taxon>
        <taxon>Fungi</taxon>
        <taxon>Dikarya</taxon>
        <taxon>Basidiomycota</taxon>
        <taxon>Agaricomycotina</taxon>
        <taxon>Agaricomycetes</taxon>
        <taxon>Russulales</taxon>
        <taxon>Bondarzewiaceae</taxon>
        <taxon>Bondarzewia</taxon>
    </lineage>
</organism>
<dbReference type="InterPro" id="IPR037508">
    <property type="entry name" value="Msb1/Mug8"/>
</dbReference>
<feature type="domain" description="Meiotically up-regulated protein Msb1/Mug8" evidence="2">
    <location>
        <begin position="158"/>
        <end position="359"/>
    </location>
</feature>
<feature type="compositionally biased region" description="Polar residues" evidence="1">
    <location>
        <begin position="496"/>
        <end position="507"/>
    </location>
</feature>
<feature type="compositionally biased region" description="Basic and acidic residues" evidence="1">
    <location>
        <begin position="65"/>
        <end position="83"/>
    </location>
</feature>